<dbReference type="EMBL" id="ASGP02000004">
    <property type="protein sequence ID" value="KAH9510438.1"/>
    <property type="molecule type" value="Genomic_DNA"/>
</dbReference>
<gene>
    <name evidence="1" type="ORF">DERF_008957</name>
</gene>
<dbReference type="Proteomes" id="UP000790347">
    <property type="component" value="Unassembled WGS sequence"/>
</dbReference>
<accession>A0A922HVG1</accession>
<reference evidence="1" key="1">
    <citation type="submission" date="2013-05" db="EMBL/GenBank/DDBJ databases">
        <authorList>
            <person name="Yim A.K.Y."/>
            <person name="Chan T.F."/>
            <person name="Ji K.M."/>
            <person name="Liu X.Y."/>
            <person name="Zhou J.W."/>
            <person name="Li R.Q."/>
            <person name="Yang K.Y."/>
            <person name="Li J."/>
            <person name="Li M."/>
            <person name="Law P.T.W."/>
            <person name="Wu Y.L."/>
            <person name="Cai Z.L."/>
            <person name="Qin H."/>
            <person name="Bao Y."/>
            <person name="Leung R.K.K."/>
            <person name="Ng P.K.S."/>
            <person name="Zou J."/>
            <person name="Zhong X.J."/>
            <person name="Ran P.X."/>
            <person name="Zhong N.S."/>
            <person name="Liu Z.G."/>
            <person name="Tsui S.K.W."/>
        </authorList>
    </citation>
    <scope>NUCLEOTIDE SEQUENCE</scope>
    <source>
        <strain evidence="1">Derf</strain>
        <tissue evidence="1">Whole organism</tissue>
    </source>
</reference>
<name>A0A922HVG1_DERFA</name>
<dbReference type="AlphaFoldDB" id="A0A922HVG1"/>
<evidence type="ECO:0000313" key="2">
    <source>
        <dbReference type="Proteomes" id="UP000790347"/>
    </source>
</evidence>
<protein>
    <submittedName>
        <fullName evidence="1">Uncharacterized protein</fullName>
    </submittedName>
</protein>
<keyword evidence="2" id="KW-1185">Reference proteome</keyword>
<reference evidence="1" key="2">
    <citation type="journal article" date="2022" name="Res Sq">
        <title>Comparative Genomics Reveals Insights into the Divergent Evolution of Astigmatic Mites and Household Pest Adaptations.</title>
        <authorList>
            <person name="Xiong Q."/>
            <person name="Wan A.T.-Y."/>
            <person name="Liu X.-Y."/>
            <person name="Fung C.S.-H."/>
            <person name="Xiao X."/>
            <person name="Malainual N."/>
            <person name="Hou J."/>
            <person name="Wang L."/>
            <person name="Wang M."/>
            <person name="Yang K."/>
            <person name="Cui Y."/>
            <person name="Leung E."/>
            <person name="Nong W."/>
            <person name="Shin S.-K."/>
            <person name="Au S."/>
            <person name="Jeong K.Y."/>
            <person name="Chew F.T."/>
            <person name="Hui J."/>
            <person name="Leung T.F."/>
            <person name="Tungtrongchitr A."/>
            <person name="Zhong N."/>
            <person name="Liu Z."/>
            <person name="Tsui S."/>
        </authorList>
    </citation>
    <scope>NUCLEOTIDE SEQUENCE</scope>
    <source>
        <strain evidence="1">Derf</strain>
        <tissue evidence="1">Whole organism</tissue>
    </source>
</reference>
<evidence type="ECO:0000313" key="1">
    <source>
        <dbReference type="EMBL" id="KAH9510438.1"/>
    </source>
</evidence>
<proteinExistence type="predicted"/>
<comment type="caution">
    <text evidence="1">The sequence shown here is derived from an EMBL/GenBank/DDBJ whole genome shotgun (WGS) entry which is preliminary data.</text>
</comment>
<organism evidence="1 2">
    <name type="scientific">Dermatophagoides farinae</name>
    <name type="common">American house dust mite</name>
    <dbReference type="NCBI Taxonomy" id="6954"/>
    <lineage>
        <taxon>Eukaryota</taxon>
        <taxon>Metazoa</taxon>
        <taxon>Ecdysozoa</taxon>
        <taxon>Arthropoda</taxon>
        <taxon>Chelicerata</taxon>
        <taxon>Arachnida</taxon>
        <taxon>Acari</taxon>
        <taxon>Acariformes</taxon>
        <taxon>Sarcoptiformes</taxon>
        <taxon>Astigmata</taxon>
        <taxon>Psoroptidia</taxon>
        <taxon>Analgoidea</taxon>
        <taxon>Pyroglyphidae</taxon>
        <taxon>Dermatophagoidinae</taxon>
        <taxon>Dermatophagoides</taxon>
    </lineage>
</organism>
<sequence length="63" mass="7615">MYFSIIRKMSKNFFNIDYNILLKTELTIRSLSLMNSSIWNSVDFFQYNYPSSIYSNIYRHLDG</sequence>